<dbReference type="SMART" id="SM00530">
    <property type="entry name" value="HTH_XRE"/>
    <property type="match status" value="1"/>
</dbReference>
<evidence type="ECO:0000259" key="2">
    <source>
        <dbReference type="PROSITE" id="PS50943"/>
    </source>
</evidence>
<organism evidence="3 4">
    <name type="scientific">Thermocatellispora tengchongensis</name>
    <dbReference type="NCBI Taxonomy" id="1073253"/>
    <lineage>
        <taxon>Bacteria</taxon>
        <taxon>Bacillati</taxon>
        <taxon>Actinomycetota</taxon>
        <taxon>Actinomycetes</taxon>
        <taxon>Streptosporangiales</taxon>
        <taxon>Streptosporangiaceae</taxon>
        <taxon>Thermocatellispora</taxon>
    </lineage>
</organism>
<dbReference type="GO" id="GO:0003677">
    <property type="term" value="F:DNA binding"/>
    <property type="evidence" value="ECO:0007669"/>
    <property type="project" value="UniProtKB-KW"/>
</dbReference>
<dbReference type="InterPro" id="IPR024747">
    <property type="entry name" value="Pyridox_Oxase-rel"/>
</dbReference>
<gene>
    <name evidence="3" type="ORF">HNP84_004014</name>
</gene>
<dbReference type="PANTHER" id="PTHR46797">
    <property type="entry name" value="HTH-TYPE TRANSCRIPTIONAL REGULATOR"/>
    <property type="match status" value="1"/>
</dbReference>
<dbReference type="GO" id="GO:0003700">
    <property type="term" value="F:DNA-binding transcription factor activity"/>
    <property type="evidence" value="ECO:0007669"/>
    <property type="project" value="TreeGrafter"/>
</dbReference>
<dbReference type="InterPro" id="IPR012349">
    <property type="entry name" value="Split_barrel_FMN-bd"/>
</dbReference>
<reference evidence="3 4" key="1">
    <citation type="submission" date="2020-08" db="EMBL/GenBank/DDBJ databases">
        <title>Genomic Encyclopedia of Type Strains, Phase IV (KMG-IV): sequencing the most valuable type-strain genomes for metagenomic binning, comparative biology and taxonomic classification.</title>
        <authorList>
            <person name="Goeker M."/>
        </authorList>
    </citation>
    <scope>NUCLEOTIDE SEQUENCE [LARGE SCALE GENOMIC DNA]</scope>
    <source>
        <strain evidence="3 4">DSM 45615</strain>
    </source>
</reference>
<dbReference type="SUPFAM" id="SSF50475">
    <property type="entry name" value="FMN-binding split barrel"/>
    <property type="match status" value="1"/>
</dbReference>
<evidence type="ECO:0000256" key="1">
    <source>
        <dbReference type="ARBA" id="ARBA00023125"/>
    </source>
</evidence>
<dbReference type="PROSITE" id="PS50943">
    <property type="entry name" value="HTH_CROC1"/>
    <property type="match status" value="1"/>
</dbReference>
<keyword evidence="1" id="KW-0238">DNA-binding</keyword>
<dbReference type="Gene3D" id="1.10.260.40">
    <property type="entry name" value="lambda repressor-like DNA-binding domains"/>
    <property type="match status" value="1"/>
</dbReference>
<dbReference type="InterPro" id="IPR001387">
    <property type="entry name" value="Cro/C1-type_HTH"/>
</dbReference>
<dbReference type="Pfam" id="PF13560">
    <property type="entry name" value="HTH_31"/>
    <property type="match status" value="1"/>
</dbReference>
<sequence length="223" mass="24454">MSASVTAPGDLGRRVARRRESLGLSRERLGERSGVDPGYIDYLEHHPASPSMSTVRHLAAALETTVHDLLGAEWERPPGRAVAARNAHLEELTPQECLRLISPGGVGRIAFPARDGTAIMPMNYVIYHRSVLLRSALHGPLDEDLRTGLDGVERVVAFEVDRIDEAQRTAWSVLVRGPAHHVTDPAELAAVAEAAAHPWAGGRRELYIRIPCVTLTGRRIRHD</sequence>
<dbReference type="Proteomes" id="UP000578449">
    <property type="component" value="Unassembled WGS sequence"/>
</dbReference>
<keyword evidence="4" id="KW-1185">Reference proteome</keyword>
<dbReference type="Gene3D" id="2.30.110.10">
    <property type="entry name" value="Electron Transport, Fmn-binding Protein, Chain A"/>
    <property type="match status" value="1"/>
</dbReference>
<dbReference type="CDD" id="cd00093">
    <property type="entry name" value="HTH_XRE"/>
    <property type="match status" value="1"/>
</dbReference>
<comment type="caution">
    <text evidence="3">The sequence shown here is derived from an EMBL/GenBank/DDBJ whole genome shotgun (WGS) entry which is preliminary data.</text>
</comment>
<accession>A0A840P4J5</accession>
<dbReference type="GO" id="GO:0005829">
    <property type="term" value="C:cytosol"/>
    <property type="evidence" value="ECO:0007669"/>
    <property type="project" value="TreeGrafter"/>
</dbReference>
<feature type="domain" description="HTH cro/C1-type" evidence="2">
    <location>
        <begin position="15"/>
        <end position="69"/>
    </location>
</feature>
<protein>
    <submittedName>
        <fullName evidence="3">Transcriptional regulator with XRE-family HTH domain</fullName>
    </submittedName>
</protein>
<dbReference type="InterPro" id="IPR010982">
    <property type="entry name" value="Lambda_DNA-bd_dom_sf"/>
</dbReference>
<evidence type="ECO:0000313" key="3">
    <source>
        <dbReference type="EMBL" id="MBB5134282.1"/>
    </source>
</evidence>
<evidence type="ECO:0000313" key="4">
    <source>
        <dbReference type="Proteomes" id="UP000578449"/>
    </source>
</evidence>
<dbReference type="AlphaFoldDB" id="A0A840P4J5"/>
<dbReference type="InterPro" id="IPR050807">
    <property type="entry name" value="TransReg_Diox_bact_type"/>
</dbReference>
<dbReference type="RefSeq" id="WP_185051208.1">
    <property type="nucleotide sequence ID" value="NZ_BAABIX010000040.1"/>
</dbReference>
<dbReference type="PANTHER" id="PTHR46797:SF1">
    <property type="entry name" value="METHYLPHOSPHONATE SYNTHASE"/>
    <property type="match status" value="1"/>
</dbReference>
<dbReference type="SUPFAM" id="SSF47413">
    <property type="entry name" value="lambda repressor-like DNA-binding domains"/>
    <property type="match status" value="1"/>
</dbReference>
<name>A0A840P4J5_9ACTN</name>
<proteinExistence type="predicted"/>
<dbReference type="EMBL" id="JACHGN010000008">
    <property type="protein sequence ID" value="MBB5134282.1"/>
    <property type="molecule type" value="Genomic_DNA"/>
</dbReference>
<dbReference type="Pfam" id="PF12900">
    <property type="entry name" value="Pyridox_ox_2"/>
    <property type="match status" value="1"/>
</dbReference>